<dbReference type="InterPro" id="IPR006134">
    <property type="entry name" value="DNA-dir_DNA_pol_B_multi_dom"/>
</dbReference>
<comment type="catalytic activity">
    <reaction evidence="7">
        <text>DNA(n) + a 2'-deoxyribonucleoside 5'-triphosphate = DNA(n+1) + diphosphate</text>
        <dbReference type="Rhea" id="RHEA:22508"/>
        <dbReference type="Rhea" id="RHEA-COMP:17339"/>
        <dbReference type="Rhea" id="RHEA-COMP:17340"/>
        <dbReference type="ChEBI" id="CHEBI:33019"/>
        <dbReference type="ChEBI" id="CHEBI:61560"/>
        <dbReference type="ChEBI" id="CHEBI:173112"/>
        <dbReference type="EC" id="2.7.7.7"/>
    </reaction>
</comment>
<dbReference type="InterPro" id="IPR042087">
    <property type="entry name" value="DNA_pol_B_thumb"/>
</dbReference>
<protein>
    <recommendedName>
        <fullName evidence="2">DNA-directed DNA polymerase</fullName>
        <ecNumber evidence="2">2.7.7.7</ecNumber>
    </recommendedName>
</protein>
<dbReference type="InterPro" id="IPR043502">
    <property type="entry name" value="DNA/RNA_pol_sf"/>
</dbReference>
<dbReference type="InterPro" id="IPR023211">
    <property type="entry name" value="DNA_pol_palm_dom_sf"/>
</dbReference>
<evidence type="ECO:0000259" key="8">
    <source>
        <dbReference type="Pfam" id="PF00136"/>
    </source>
</evidence>
<dbReference type="EC" id="2.7.7.7" evidence="2"/>
<dbReference type="SMART" id="SM00486">
    <property type="entry name" value="POLBc"/>
    <property type="match status" value="1"/>
</dbReference>
<reference evidence="10" key="1">
    <citation type="submission" date="2010-02" db="EMBL/GenBank/DDBJ databases">
        <title>Complete sequence of Aciduliprofundum boonei T469.</title>
        <authorList>
            <consortium name="US DOE Joint Genome Institute"/>
            <person name="Lucas S."/>
            <person name="Copeland A."/>
            <person name="Lapidus A."/>
            <person name="Cheng J.-F."/>
            <person name="Bruce D."/>
            <person name="Goodwin L."/>
            <person name="Pitluck S."/>
            <person name="Saunders E."/>
            <person name="Detter J.C."/>
            <person name="Han C."/>
            <person name="Tapia R."/>
            <person name="Land M."/>
            <person name="Hauser L."/>
            <person name="Kyrpides N."/>
            <person name="Mikhailova N."/>
            <person name="Flores G."/>
            <person name="Reysenbach A.-L."/>
            <person name="Woyke T."/>
        </authorList>
    </citation>
    <scope>NUCLEOTIDE SEQUENCE</scope>
    <source>
        <strain evidence="10">T469</strain>
    </source>
</reference>
<dbReference type="GO" id="GO:0000166">
    <property type="term" value="F:nucleotide binding"/>
    <property type="evidence" value="ECO:0007669"/>
    <property type="project" value="InterPro"/>
</dbReference>
<dbReference type="Pfam" id="PF03104">
    <property type="entry name" value="DNA_pol_B_exo1"/>
    <property type="match status" value="1"/>
</dbReference>
<dbReference type="AlphaFoldDB" id="D3TAJ5"/>
<dbReference type="Gene3D" id="1.10.287.690">
    <property type="entry name" value="Helix hairpin bin"/>
    <property type="match status" value="1"/>
</dbReference>
<dbReference type="PANTHER" id="PTHR10322:SF23">
    <property type="entry name" value="DNA POLYMERASE DELTA CATALYTIC SUBUNIT"/>
    <property type="match status" value="1"/>
</dbReference>
<dbReference type="Gene3D" id="1.10.132.60">
    <property type="entry name" value="DNA polymerase family B, C-terminal domain"/>
    <property type="match status" value="1"/>
</dbReference>
<dbReference type="Gene3D" id="3.90.1600.10">
    <property type="entry name" value="Palm domain of DNA polymerase"/>
    <property type="match status" value="1"/>
</dbReference>
<sequence length="784" mass="91295">MRCLYVYWDVRLLTASYSREEDGVVVELYGKTREGKSIVVRYKGFKPYFYLVEPPSTILEKFSQDPEIYKMEEVELWHKGKVRKCVKVTLHSPWKTPRYRREALEFCDVLAADIPFHQRFIYDFDLGSCVRVYGKEEEKGKYTTELVVNAEKFENIGDFKPPLKILSFDIENSMKNGRIFTIGIAIWENGEIRKESIEGDEKDILWKFLEMIWKEDPDIITGYNIDGYDLELLSERYKKYGMDFLIGRDKSKPQRIVGQFWRLHGRVIEDAWWAVKKELRLKQETLQAVAMHLFGEGKLDVDRTNIDEEWEKDKEKVIEYCKKDAELALRILLQIGIINKYLDLATVTKFPLEDVIHSGTSTWVDSLLIREADRHNIGVPLQGQERKSRKIEGGYVHTIEPGLYHWVCVLDFKSMYPSIIIKYNICFTTLSKDGDIVSPTGVRFLSKEKREGLIPKLLAELMKKRDELKRKMKEDPDNRDYYNGLQKAVKILMNTFYGVLASSFYRFTNPDIGASITAFARDTIKRIIAELESEGIKVVYGDTDSVFFQSPYEDLENTIEFGMRKAEEISRREKLILEFEKILEPFFSHGAKKRYVGRIIWPDEEKGNMVVRGYEIRRTDSFDLQSEAQRAVFEKILDGDIQGAIELAREIVSKVRAGKVPIESLVISRTVKDFKFYKNPDSMPNVQAARKLIKMGQEFIPGMKVAWIVVNARGSKQDVEPYIPGMEFNRKPDYRYYARRVAETLARITDVFGVDEENLLTGSRQISLGAFGKEKKKKTLFDFE</sequence>
<dbReference type="InterPro" id="IPR006172">
    <property type="entry name" value="DNA-dir_DNA_pol_B"/>
</dbReference>
<dbReference type="EMBL" id="CP001941">
    <property type="protein sequence ID" value="ADD09124.1"/>
    <property type="molecule type" value="Genomic_DNA"/>
</dbReference>
<feature type="domain" description="DNA-directed DNA polymerase family B multifunctional" evidence="8">
    <location>
        <begin position="351"/>
        <end position="750"/>
    </location>
</feature>
<dbReference type="KEGG" id="abi:Aboo_1316"/>
<dbReference type="Pfam" id="PF00136">
    <property type="entry name" value="DNA_pol_B"/>
    <property type="match status" value="1"/>
</dbReference>
<dbReference type="HOGENOM" id="CLU_000203_6_0_2"/>
<accession>D3TAJ5</accession>
<dbReference type="CDD" id="cd00145">
    <property type="entry name" value="POLBc"/>
    <property type="match status" value="1"/>
</dbReference>
<dbReference type="InterPro" id="IPR012337">
    <property type="entry name" value="RNaseH-like_sf"/>
</dbReference>
<keyword evidence="3 10" id="KW-0808">Transferase</keyword>
<dbReference type="Gene3D" id="3.30.342.10">
    <property type="entry name" value="DNA Polymerase, chain B, domain 1"/>
    <property type="match status" value="1"/>
</dbReference>
<evidence type="ECO:0000256" key="7">
    <source>
        <dbReference type="ARBA" id="ARBA00049244"/>
    </source>
</evidence>
<comment type="similarity">
    <text evidence="1">Belongs to the DNA polymerase type-B family.</text>
</comment>
<organism evidence="10 11">
    <name type="scientific">Aciduliprofundum boonei (strain DSM 19572 / T469)</name>
    <dbReference type="NCBI Taxonomy" id="439481"/>
    <lineage>
        <taxon>Archaea</taxon>
        <taxon>Methanobacteriati</taxon>
        <taxon>Thermoplasmatota</taxon>
        <taxon>DHVE2 group</taxon>
        <taxon>Candidatus Aciduliprofundum</taxon>
    </lineage>
</organism>
<feature type="domain" description="DNA-directed DNA polymerase family B exonuclease" evidence="9">
    <location>
        <begin position="108"/>
        <end position="242"/>
    </location>
</feature>
<evidence type="ECO:0000256" key="5">
    <source>
        <dbReference type="ARBA" id="ARBA00022932"/>
    </source>
</evidence>
<evidence type="ECO:0000256" key="4">
    <source>
        <dbReference type="ARBA" id="ARBA00022695"/>
    </source>
</evidence>
<dbReference type="PRINTS" id="PR00106">
    <property type="entry name" value="DNAPOLB"/>
</dbReference>
<evidence type="ECO:0000256" key="6">
    <source>
        <dbReference type="ARBA" id="ARBA00023125"/>
    </source>
</evidence>
<dbReference type="InterPro" id="IPR006133">
    <property type="entry name" value="DNA-dir_DNA_pol_B_exonuc"/>
</dbReference>
<evidence type="ECO:0000259" key="9">
    <source>
        <dbReference type="Pfam" id="PF03104"/>
    </source>
</evidence>
<evidence type="ECO:0000313" key="11">
    <source>
        <dbReference type="Proteomes" id="UP000001400"/>
    </source>
</evidence>
<dbReference type="GO" id="GO:0003677">
    <property type="term" value="F:DNA binding"/>
    <property type="evidence" value="ECO:0007669"/>
    <property type="project" value="UniProtKB-KW"/>
</dbReference>
<keyword evidence="6" id="KW-0238">DNA-binding</keyword>
<evidence type="ECO:0000256" key="3">
    <source>
        <dbReference type="ARBA" id="ARBA00022679"/>
    </source>
</evidence>
<dbReference type="PANTHER" id="PTHR10322">
    <property type="entry name" value="DNA POLYMERASE CATALYTIC SUBUNIT"/>
    <property type="match status" value="1"/>
</dbReference>
<dbReference type="Gene3D" id="3.30.420.10">
    <property type="entry name" value="Ribonuclease H-like superfamily/Ribonuclease H"/>
    <property type="match status" value="1"/>
</dbReference>
<evidence type="ECO:0000313" key="10">
    <source>
        <dbReference type="EMBL" id="ADD09124.1"/>
    </source>
</evidence>
<dbReference type="InterPro" id="IPR036397">
    <property type="entry name" value="RNaseH_sf"/>
</dbReference>
<dbReference type="SUPFAM" id="SSF56672">
    <property type="entry name" value="DNA/RNA polymerases"/>
    <property type="match status" value="1"/>
</dbReference>
<dbReference type="Proteomes" id="UP000001400">
    <property type="component" value="Chromosome"/>
</dbReference>
<dbReference type="InterPro" id="IPR050240">
    <property type="entry name" value="DNA_pol_type-B"/>
</dbReference>
<dbReference type="GO" id="GO:0003887">
    <property type="term" value="F:DNA-directed DNA polymerase activity"/>
    <property type="evidence" value="ECO:0007669"/>
    <property type="project" value="UniProtKB-KW"/>
</dbReference>
<proteinExistence type="inferred from homology"/>
<dbReference type="SUPFAM" id="SSF53098">
    <property type="entry name" value="Ribonuclease H-like"/>
    <property type="match status" value="1"/>
</dbReference>
<gene>
    <name evidence="10" type="ordered locus">Aboo_1316</name>
</gene>
<evidence type="ECO:0000256" key="1">
    <source>
        <dbReference type="ARBA" id="ARBA00005755"/>
    </source>
</evidence>
<name>D3TAJ5_ACIB4</name>
<keyword evidence="5 10" id="KW-0239">DNA-directed DNA polymerase</keyword>
<keyword evidence="11" id="KW-1185">Reference proteome</keyword>
<evidence type="ECO:0000256" key="2">
    <source>
        <dbReference type="ARBA" id="ARBA00012417"/>
    </source>
</evidence>
<keyword evidence="4 10" id="KW-0548">Nucleotidyltransferase</keyword>